<evidence type="ECO:0000256" key="1">
    <source>
        <dbReference type="SAM" id="MobiDB-lite"/>
    </source>
</evidence>
<dbReference type="HOGENOM" id="CLU_1732531_0_0_1"/>
<dbReference type="RefSeq" id="XP_003036361.1">
    <property type="nucleotide sequence ID" value="XM_003036315.1"/>
</dbReference>
<dbReference type="VEuPathDB" id="FungiDB:SCHCODRAFT_02498389"/>
<organism evidence="3">
    <name type="scientific">Schizophyllum commune (strain H4-8 / FGSC 9210)</name>
    <name type="common">Split gill fungus</name>
    <dbReference type="NCBI Taxonomy" id="578458"/>
    <lineage>
        <taxon>Eukaryota</taxon>
        <taxon>Fungi</taxon>
        <taxon>Dikarya</taxon>
        <taxon>Basidiomycota</taxon>
        <taxon>Agaricomycotina</taxon>
        <taxon>Agaricomycetes</taxon>
        <taxon>Agaricomycetidae</taxon>
        <taxon>Agaricales</taxon>
        <taxon>Schizophyllaceae</taxon>
        <taxon>Schizophyllum</taxon>
    </lineage>
</organism>
<dbReference type="InParanoid" id="D8PMI2"/>
<dbReference type="Proteomes" id="UP000007431">
    <property type="component" value="Unassembled WGS sequence"/>
</dbReference>
<feature type="compositionally biased region" description="Polar residues" evidence="1">
    <location>
        <begin position="136"/>
        <end position="151"/>
    </location>
</feature>
<dbReference type="EMBL" id="GL377302">
    <property type="protein sequence ID" value="EFJ01459.1"/>
    <property type="molecule type" value="Genomic_DNA"/>
</dbReference>
<feature type="non-terminal residue" evidence="2">
    <location>
        <position position="151"/>
    </location>
</feature>
<name>D8PMI2_SCHCM</name>
<protein>
    <submittedName>
        <fullName evidence="2">Uncharacterized protein</fullName>
    </submittedName>
</protein>
<keyword evidence="3" id="KW-1185">Reference proteome</keyword>
<dbReference type="AlphaFoldDB" id="D8PMI2"/>
<reference evidence="2 3" key="1">
    <citation type="journal article" date="2010" name="Nat. Biotechnol.">
        <title>Genome sequence of the model mushroom Schizophyllum commune.</title>
        <authorList>
            <person name="Ohm R.A."/>
            <person name="de Jong J.F."/>
            <person name="Lugones L.G."/>
            <person name="Aerts A."/>
            <person name="Kothe E."/>
            <person name="Stajich J.E."/>
            <person name="de Vries R.P."/>
            <person name="Record E."/>
            <person name="Levasseur A."/>
            <person name="Baker S.E."/>
            <person name="Bartholomew K.A."/>
            <person name="Coutinho P.M."/>
            <person name="Erdmann S."/>
            <person name="Fowler T.J."/>
            <person name="Gathman A.C."/>
            <person name="Lombard V."/>
            <person name="Henrissat B."/>
            <person name="Knabe N."/>
            <person name="Kuees U."/>
            <person name="Lilly W.W."/>
            <person name="Lindquist E."/>
            <person name="Lucas S."/>
            <person name="Magnuson J.K."/>
            <person name="Piumi F."/>
            <person name="Raudaskoski M."/>
            <person name="Salamov A."/>
            <person name="Schmutz J."/>
            <person name="Schwarze F.W.M.R."/>
            <person name="vanKuyk P.A."/>
            <person name="Horton J.S."/>
            <person name="Grigoriev I.V."/>
            <person name="Woesten H.A.B."/>
        </authorList>
    </citation>
    <scope>NUCLEOTIDE SEQUENCE [LARGE SCALE GENOMIC DNA]</scope>
    <source>
        <strain evidence="3">H4-8 / FGSC 9210</strain>
    </source>
</reference>
<feature type="region of interest" description="Disordered" evidence="1">
    <location>
        <begin position="38"/>
        <end position="77"/>
    </location>
</feature>
<dbReference type="GeneID" id="9595057"/>
<gene>
    <name evidence="2" type="ORF">SCHCODRAFT_102216</name>
</gene>
<feature type="region of interest" description="Disordered" evidence="1">
    <location>
        <begin position="129"/>
        <end position="151"/>
    </location>
</feature>
<proteinExistence type="predicted"/>
<dbReference type="KEGG" id="scm:SCHCO_02498389"/>
<accession>D8PMI2</accession>
<evidence type="ECO:0000313" key="3">
    <source>
        <dbReference type="Proteomes" id="UP000007431"/>
    </source>
</evidence>
<sequence length="151" mass="16584">MADDSVGFDNAAPIADDDDLSHSPLTILIDVRPALQSRPRSVMPPRPELRHASVPPPPCLPRASRQGRAGASRQRGCVSPPLLSPSIRLLLCPPFRFLLCPPPRWLLSPLTRSLLRPLERADRVPLSQRAHLTGLRPSSPNFDSLISSPHH</sequence>
<evidence type="ECO:0000313" key="2">
    <source>
        <dbReference type="EMBL" id="EFJ01459.1"/>
    </source>
</evidence>
<feature type="compositionally biased region" description="Low complexity" evidence="1">
    <location>
        <begin position="62"/>
        <end position="77"/>
    </location>
</feature>